<keyword evidence="7" id="KW-0547">Nucleotide-binding</keyword>
<dbReference type="InterPro" id="IPR011113">
    <property type="entry name" value="Rho_RNA-bd"/>
</dbReference>
<organism evidence="11 12">
    <name type="scientific">Planctomyces bekefii</name>
    <dbReference type="NCBI Taxonomy" id="1653850"/>
    <lineage>
        <taxon>Bacteria</taxon>
        <taxon>Pseudomonadati</taxon>
        <taxon>Planctomycetota</taxon>
        <taxon>Planctomycetia</taxon>
        <taxon>Planctomycetales</taxon>
        <taxon>Planctomycetaceae</taxon>
        <taxon>Planctomyces</taxon>
    </lineage>
</organism>
<accession>A0A5C6MHN4</accession>
<feature type="binding site" evidence="7">
    <location>
        <begin position="162"/>
        <end position="167"/>
    </location>
    <ligand>
        <name>ATP</name>
        <dbReference type="ChEBI" id="CHEBI:30616"/>
    </ligand>
</feature>
<keyword evidence="7" id="KW-0067">ATP-binding</keyword>
<dbReference type="InterPro" id="IPR027417">
    <property type="entry name" value="P-loop_NTPase"/>
</dbReference>
<dbReference type="EC" id="3.6.4.-" evidence="7"/>
<dbReference type="Pfam" id="PF00006">
    <property type="entry name" value="ATP-synt_ab"/>
    <property type="match status" value="1"/>
</dbReference>
<comment type="similarity">
    <text evidence="7 8">Belongs to the Rho family.</text>
</comment>
<protein>
    <recommendedName>
        <fullName evidence="7">Transcription termination factor Rho</fullName>
        <ecNumber evidence="7">3.6.4.-</ecNumber>
    </recommendedName>
    <alternativeName>
        <fullName evidence="7">ATP-dependent helicase Rho</fullName>
    </alternativeName>
</protein>
<evidence type="ECO:0000259" key="10">
    <source>
        <dbReference type="PROSITE" id="PS51856"/>
    </source>
</evidence>
<evidence type="ECO:0000256" key="3">
    <source>
        <dbReference type="ARBA" id="ARBA00022806"/>
    </source>
</evidence>
<dbReference type="NCBIfam" id="NF006886">
    <property type="entry name" value="PRK09376.1"/>
    <property type="match status" value="1"/>
</dbReference>
<feature type="compositionally biased region" description="Basic and acidic residues" evidence="9">
    <location>
        <begin position="1"/>
        <end position="18"/>
    </location>
</feature>
<evidence type="ECO:0000256" key="9">
    <source>
        <dbReference type="SAM" id="MobiDB-lite"/>
    </source>
</evidence>
<evidence type="ECO:0000256" key="8">
    <source>
        <dbReference type="PROSITE-ProRule" id="PRU01203"/>
    </source>
</evidence>
<keyword evidence="12" id="KW-1185">Reference proteome</keyword>
<feature type="domain" description="Rho RNA-BD" evidence="10">
    <location>
        <begin position="33"/>
        <end position="107"/>
    </location>
</feature>
<evidence type="ECO:0000256" key="7">
    <source>
        <dbReference type="HAMAP-Rule" id="MF_01884"/>
    </source>
</evidence>
<feature type="region of interest" description="Disordered" evidence="9">
    <location>
        <begin position="1"/>
        <end position="28"/>
    </location>
</feature>
<comment type="function">
    <text evidence="7">Facilitates transcription termination by a mechanism that involves Rho binding to the nascent RNA, activation of Rho's RNA-dependent ATPase activity, and release of the mRNA from the DNA template.</text>
</comment>
<dbReference type="HAMAP" id="MF_01884">
    <property type="entry name" value="Rho"/>
    <property type="match status" value="1"/>
</dbReference>
<evidence type="ECO:0000256" key="5">
    <source>
        <dbReference type="ARBA" id="ARBA00023015"/>
    </source>
</evidence>
<dbReference type="GO" id="GO:0008186">
    <property type="term" value="F:ATP-dependent activity, acting on RNA"/>
    <property type="evidence" value="ECO:0007669"/>
    <property type="project" value="InterPro"/>
</dbReference>
<dbReference type="Proteomes" id="UP000321083">
    <property type="component" value="Unassembled WGS sequence"/>
</dbReference>
<dbReference type="InterPro" id="IPR003593">
    <property type="entry name" value="AAA+_ATPase"/>
</dbReference>
<dbReference type="GO" id="GO:0003723">
    <property type="term" value="F:RNA binding"/>
    <property type="evidence" value="ECO:0007669"/>
    <property type="project" value="UniProtKB-UniRule"/>
</dbReference>
<comment type="subunit">
    <text evidence="7">Homohexamer. The homohexamer assembles into an open ring structure.</text>
</comment>
<keyword evidence="1 7" id="KW-0806">Transcription termination</keyword>
<dbReference type="GO" id="GO:0006353">
    <property type="term" value="P:DNA-templated transcription termination"/>
    <property type="evidence" value="ECO:0007669"/>
    <property type="project" value="UniProtKB-UniRule"/>
</dbReference>
<keyword evidence="4 7" id="KW-0694">RNA-binding</keyword>
<dbReference type="SMART" id="SM00382">
    <property type="entry name" value="AAA"/>
    <property type="match status" value="1"/>
</dbReference>
<dbReference type="GO" id="GO:0004386">
    <property type="term" value="F:helicase activity"/>
    <property type="evidence" value="ECO:0007669"/>
    <property type="project" value="UniProtKB-UniRule"/>
</dbReference>
<dbReference type="InterPro" id="IPR000194">
    <property type="entry name" value="ATPase_F1/V1/A1_a/bsu_nucl-bd"/>
</dbReference>
<dbReference type="PANTHER" id="PTHR46425:SF1">
    <property type="entry name" value="TRANSCRIPTION TERMINATION FACTOR RHO"/>
    <property type="match status" value="1"/>
</dbReference>
<evidence type="ECO:0000313" key="12">
    <source>
        <dbReference type="Proteomes" id="UP000321083"/>
    </source>
</evidence>
<evidence type="ECO:0000256" key="4">
    <source>
        <dbReference type="ARBA" id="ARBA00022884"/>
    </source>
</evidence>
<proteinExistence type="inferred from homology"/>
<dbReference type="SUPFAM" id="SSF52540">
    <property type="entry name" value="P-loop containing nucleoside triphosphate hydrolases"/>
    <property type="match status" value="1"/>
</dbReference>
<evidence type="ECO:0000256" key="1">
    <source>
        <dbReference type="ARBA" id="ARBA00022472"/>
    </source>
</evidence>
<dbReference type="PROSITE" id="PS51856">
    <property type="entry name" value="RHO_RNA_BD"/>
    <property type="match status" value="1"/>
</dbReference>
<feature type="binding site" evidence="7">
    <location>
        <begin position="150"/>
        <end position="155"/>
    </location>
    <ligand>
        <name>ATP</name>
        <dbReference type="ChEBI" id="CHEBI:30616"/>
    </ligand>
</feature>
<evidence type="ECO:0000256" key="6">
    <source>
        <dbReference type="ARBA" id="ARBA00023163"/>
    </source>
</evidence>
<gene>
    <name evidence="7 11" type="primary">rho</name>
    <name evidence="11" type="ORF">E3A20_01190</name>
</gene>
<dbReference type="Gene3D" id="3.40.50.300">
    <property type="entry name" value="P-loop containing nucleotide triphosphate hydrolases"/>
    <property type="match status" value="1"/>
</dbReference>
<dbReference type="AlphaFoldDB" id="A0A5C6MHN4"/>
<keyword evidence="3 7" id="KW-0347">Helicase</keyword>
<dbReference type="GO" id="GO:0005524">
    <property type="term" value="F:ATP binding"/>
    <property type="evidence" value="ECO:0007669"/>
    <property type="project" value="UniProtKB-UniRule"/>
</dbReference>
<reference evidence="11 12" key="1">
    <citation type="submission" date="2019-08" db="EMBL/GenBank/DDBJ databases">
        <title>100 year-old enigma solved: identification of Planctomyces bekefii, the type genus and species of the phylum Planctomycetes.</title>
        <authorList>
            <person name="Svetlana D.N."/>
            <person name="Overmann J."/>
        </authorList>
    </citation>
    <scope>NUCLEOTIDE SEQUENCE [LARGE SCALE GENOMIC DNA]</scope>
    <source>
        <strain evidence="11">Phe10_nw2017</strain>
    </source>
</reference>
<feature type="binding site" evidence="7">
    <location>
        <position position="193"/>
    </location>
    <ligand>
        <name>ATP</name>
        <dbReference type="ChEBI" id="CHEBI:30616"/>
    </ligand>
</feature>
<evidence type="ECO:0000313" key="11">
    <source>
        <dbReference type="EMBL" id="TWW12510.1"/>
    </source>
</evidence>
<keyword evidence="2 7" id="KW-0378">Hydrolase</keyword>
<dbReference type="InterPro" id="IPR012340">
    <property type="entry name" value="NA-bd_OB-fold"/>
</dbReference>
<comment type="caution">
    <text evidence="7">Lacks conserved residue(s) required for the propagation of feature annotation.</text>
</comment>
<dbReference type="Pfam" id="PF07497">
    <property type="entry name" value="Rho_RNA_bind"/>
    <property type="match status" value="1"/>
</dbReference>
<evidence type="ECO:0000256" key="2">
    <source>
        <dbReference type="ARBA" id="ARBA00022801"/>
    </source>
</evidence>
<dbReference type="EMBL" id="SRHE01000009">
    <property type="protein sequence ID" value="TWW12510.1"/>
    <property type="molecule type" value="Genomic_DNA"/>
</dbReference>
<sequence>MGGGRGGRDRDRDRDRGMPRRPRSISPSAEVIEGTFEGVVELHNRGYGFLRDPKRNYAAEDSNPFVSSSLVEKYRLREGVLVRGEVGAGTHNQGPRLLEVETIDGLTPEDYDRIRHFDQLTAINPFEQIRLETGPRPLTMRVMDLLCPIGKGQRALLVAPPRTGKTMLLQEIAHSVSVNHPEIHLMVLLIDERPEEVTEMRRLVKGEVISSSLDNDVESHIRIAQLIIERAKRLAEEGKDVFILLDSITRLARAFNKYSNTGRTATGGLDIRALDVPKKLFGQARRFDEGGSLTVCGTALIDTGSRMDEAIFQEFKGTGNMEMMLSRELADRRIWPSIDITRSGTRREEKILAPDLLEGITMLRRSLISLSPVEAMEQLTKTMERFPTNREFLTKIRAIL</sequence>
<dbReference type="Gene3D" id="2.40.50.140">
    <property type="entry name" value="Nucleic acid-binding proteins"/>
    <property type="match status" value="1"/>
</dbReference>
<keyword evidence="5 7" id="KW-0805">Transcription regulation</keyword>
<name>A0A5C6MHN4_9PLAN</name>
<reference evidence="11 12" key="2">
    <citation type="submission" date="2019-08" db="EMBL/GenBank/DDBJ databases">
        <authorList>
            <person name="Henke P."/>
        </authorList>
    </citation>
    <scope>NUCLEOTIDE SEQUENCE [LARGE SCALE GENOMIC DNA]</scope>
    <source>
        <strain evidence="11">Phe10_nw2017</strain>
    </source>
</reference>
<dbReference type="PANTHER" id="PTHR46425">
    <property type="entry name" value="TRANSCRIPTION TERMINATION FACTOR RHO"/>
    <property type="match status" value="1"/>
</dbReference>
<keyword evidence="6 7" id="KW-0804">Transcription</keyword>
<comment type="caution">
    <text evidence="11">The sequence shown here is derived from an EMBL/GenBank/DDBJ whole genome shotgun (WGS) entry which is preliminary data.</text>
</comment>
<dbReference type="SUPFAM" id="SSF50249">
    <property type="entry name" value="Nucleic acid-binding proteins"/>
    <property type="match status" value="1"/>
</dbReference>
<dbReference type="GO" id="GO:0016787">
    <property type="term" value="F:hydrolase activity"/>
    <property type="evidence" value="ECO:0007669"/>
    <property type="project" value="UniProtKB-KW"/>
</dbReference>
<dbReference type="InterPro" id="IPR004665">
    <property type="entry name" value="Term_rho"/>
</dbReference>